<dbReference type="InParanoid" id="F8ACE6"/>
<accession>F8ACE6</accession>
<dbReference type="PaxDb" id="667014-Thein_0769"/>
<protein>
    <submittedName>
        <fullName evidence="1">Uncharacterized protein</fullName>
    </submittedName>
</protein>
<dbReference type="STRING" id="667014.Thein_0769"/>
<keyword evidence="2" id="KW-1185">Reference proteome</keyword>
<reference evidence="2" key="1">
    <citation type="submission" date="2011-04" db="EMBL/GenBank/DDBJ databases">
        <title>The complete genome of Thermodesulfatator indicus DSM 15286.</title>
        <authorList>
            <person name="Lucas S."/>
            <person name="Copeland A."/>
            <person name="Lapidus A."/>
            <person name="Bruce D."/>
            <person name="Goodwin L."/>
            <person name="Pitluck S."/>
            <person name="Peters L."/>
            <person name="Kyrpides N."/>
            <person name="Mavromatis K."/>
            <person name="Pagani I."/>
            <person name="Ivanova N."/>
            <person name="Saunders L."/>
            <person name="Detter J.C."/>
            <person name="Tapia R."/>
            <person name="Han C."/>
            <person name="Land M."/>
            <person name="Hauser L."/>
            <person name="Markowitz V."/>
            <person name="Cheng J.-F."/>
            <person name="Hugenholtz P."/>
            <person name="Woyke T."/>
            <person name="Wu D."/>
            <person name="Spring S."/>
            <person name="Schroeder M."/>
            <person name="Brambilla E."/>
            <person name="Klenk H.-P."/>
            <person name="Eisen J.A."/>
        </authorList>
    </citation>
    <scope>NUCLEOTIDE SEQUENCE [LARGE SCALE GENOMIC DNA]</scope>
    <source>
        <strain evidence="2">DSM 15286 / JCM 11887 / CIR29812</strain>
    </source>
</reference>
<gene>
    <name evidence="1" type="ordered locus">Thein_0769</name>
</gene>
<dbReference type="AlphaFoldDB" id="F8ACE6"/>
<dbReference type="EMBL" id="CP002683">
    <property type="protein sequence ID" value="AEH44647.1"/>
    <property type="molecule type" value="Genomic_DNA"/>
</dbReference>
<dbReference type="OrthoDB" id="9813667at2"/>
<dbReference type="KEGG" id="tid:Thein_0769"/>
<organism evidence="1 2">
    <name type="scientific">Thermodesulfatator indicus (strain DSM 15286 / JCM 11887 / CIR29812)</name>
    <dbReference type="NCBI Taxonomy" id="667014"/>
    <lineage>
        <taxon>Bacteria</taxon>
        <taxon>Pseudomonadati</taxon>
        <taxon>Thermodesulfobacteriota</taxon>
        <taxon>Thermodesulfobacteria</taxon>
        <taxon>Thermodesulfobacteriales</taxon>
        <taxon>Thermodesulfatatoraceae</taxon>
        <taxon>Thermodesulfatator</taxon>
    </lineage>
</organism>
<reference evidence="1 2" key="2">
    <citation type="journal article" date="2012" name="Stand. Genomic Sci.">
        <title>Complete genome sequence of the thermophilic sulfate-reducing ocean bacterium Thermodesulfatator indicus type strain (CIR29812(T)).</title>
        <authorList>
            <person name="Anderson I."/>
            <person name="Saunders E."/>
            <person name="Lapidus A."/>
            <person name="Nolan M."/>
            <person name="Lucas S."/>
            <person name="Tice H."/>
            <person name="Del Rio T.G."/>
            <person name="Cheng J.F."/>
            <person name="Han C."/>
            <person name="Tapia R."/>
            <person name="Goodwin L.A."/>
            <person name="Pitluck S."/>
            <person name="Liolios K."/>
            <person name="Mavromatis K."/>
            <person name="Pagani I."/>
            <person name="Ivanova N."/>
            <person name="Mikhailova N."/>
            <person name="Pati A."/>
            <person name="Chen A."/>
            <person name="Palaniappan K."/>
            <person name="Land M."/>
            <person name="Hauser L."/>
            <person name="Jeffries C.D."/>
            <person name="Chang Y.J."/>
            <person name="Brambilla E.M."/>
            <person name="Rohde M."/>
            <person name="Spring S."/>
            <person name="Goker M."/>
            <person name="Detter J.C."/>
            <person name="Woyke T."/>
            <person name="Bristow J."/>
            <person name="Eisen J.A."/>
            <person name="Markowitz V."/>
            <person name="Hugenholtz P."/>
            <person name="Kyrpides N.C."/>
            <person name="Klenk H.P."/>
        </authorList>
    </citation>
    <scope>NUCLEOTIDE SEQUENCE [LARGE SCALE GENOMIC DNA]</scope>
    <source>
        <strain evidence="2">DSM 15286 / JCM 11887 / CIR29812</strain>
    </source>
</reference>
<sequence length="62" mass="7175">MPNTELKNQNKEKGKKSEEELGFCAKDGEYRLIKEGCPYPKDYCPYRKACLIHFISKKGGDF</sequence>
<dbReference type="HOGENOM" id="CLU_2902828_0_0_0"/>
<dbReference type="RefSeq" id="WP_013907391.1">
    <property type="nucleotide sequence ID" value="NC_015681.1"/>
</dbReference>
<evidence type="ECO:0000313" key="2">
    <source>
        <dbReference type="Proteomes" id="UP000006793"/>
    </source>
</evidence>
<name>F8ACE6_THEID</name>
<proteinExistence type="predicted"/>
<evidence type="ECO:0000313" key="1">
    <source>
        <dbReference type="EMBL" id="AEH44647.1"/>
    </source>
</evidence>
<dbReference type="Proteomes" id="UP000006793">
    <property type="component" value="Chromosome"/>
</dbReference>